<dbReference type="GO" id="GO:0006310">
    <property type="term" value="P:DNA recombination"/>
    <property type="evidence" value="ECO:0007669"/>
    <property type="project" value="UniProtKB-KW"/>
</dbReference>
<dbReference type="InterPro" id="IPR013762">
    <property type="entry name" value="Integrase-like_cat_sf"/>
</dbReference>
<dbReference type="GO" id="GO:0003677">
    <property type="term" value="F:DNA binding"/>
    <property type="evidence" value="ECO:0007669"/>
    <property type="project" value="InterPro"/>
</dbReference>
<reference evidence="3 4" key="1">
    <citation type="journal article" date="2016" name="J. Microbiol.">
        <title>Dankookia rubra gen. nov., sp. nov., an alphaproteobacterium isolated from sediment of a shallow stream.</title>
        <authorList>
            <person name="Kim W.H."/>
            <person name="Kim D.H."/>
            <person name="Kang K."/>
            <person name="Ahn T.Y."/>
        </authorList>
    </citation>
    <scope>NUCLEOTIDE SEQUENCE [LARGE SCALE GENOMIC DNA]</scope>
    <source>
        <strain evidence="3 4">JCM30602</strain>
    </source>
</reference>
<evidence type="ECO:0000256" key="1">
    <source>
        <dbReference type="ARBA" id="ARBA00023172"/>
    </source>
</evidence>
<organism evidence="3 4">
    <name type="scientific">Dankookia rubra</name>
    <dbReference type="NCBI Taxonomy" id="1442381"/>
    <lineage>
        <taxon>Bacteria</taxon>
        <taxon>Pseudomonadati</taxon>
        <taxon>Pseudomonadota</taxon>
        <taxon>Alphaproteobacteria</taxon>
        <taxon>Acetobacterales</taxon>
        <taxon>Roseomonadaceae</taxon>
        <taxon>Dankookia</taxon>
    </lineage>
</organism>
<evidence type="ECO:0000259" key="2">
    <source>
        <dbReference type="Pfam" id="PF00589"/>
    </source>
</evidence>
<evidence type="ECO:0000313" key="4">
    <source>
        <dbReference type="Proteomes" id="UP000295096"/>
    </source>
</evidence>
<gene>
    <name evidence="3" type="ORF">E2C06_09715</name>
</gene>
<dbReference type="Pfam" id="PF00589">
    <property type="entry name" value="Phage_integrase"/>
    <property type="match status" value="1"/>
</dbReference>
<dbReference type="SUPFAM" id="SSF56349">
    <property type="entry name" value="DNA breaking-rejoining enzymes"/>
    <property type="match status" value="1"/>
</dbReference>
<dbReference type="Proteomes" id="UP000295096">
    <property type="component" value="Unassembled WGS sequence"/>
</dbReference>
<protein>
    <recommendedName>
        <fullName evidence="2">Tyr recombinase domain-containing protein</fullName>
    </recommendedName>
</protein>
<dbReference type="EMBL" id="SMSJ01000008">
    <property type="protein sequence ID" value="TDH62946.1"/>
    <property type="molecule type" value="Genomic_DNA"/>
</dbReference>
<keyword evidence="4" id="KW-1185">Reference proteome</keyword>
<comment type="caution">
    <text evidence="3">The sequence shown here is derived from an EMBL/GenBank/DDBJ whole genome shotgun (WGS) entry which is preliminary data.</text>
</comment>
<name>A0A4R5QIK2_9PROT</name>
<feature type="domain" description="Tyr recombinase" evidence="2">
    <location>
        <begin position="208"/>
        <end position="344"/>
    </location>
</feature>
<dbReference type="InterPro" id="IPR002104">
    <property type="entry name" value="Integrase_catalytic"/>
</dbReference>
<sequence>MMPLDASESASRRKYVQMNTCGDGRVRPYYRRVNPKFRQRLPDDLDSTEFEAAYQAAAAAYIRLKAQAAGRAPPDGSVAAAIADYRNSVEFREHPRTTRDHYETFLRMFGNEFGHLTMRGLTSRGLDDYRLGMYEAKRAASFNEIRKVMINVTKHFIKRHPGLLKDGNLWRDIDRLPIAKVPEQERQNRPWPLDVIAAVFSAATPGFRALLTLYLYTGQRGGDVVRFTVDDDAVLFDPEQCVLRFAQNKTHRPMDLPVPEELRPLLTRTGGGSALLTPRGVPWTLGNARETLRTLLTNLNLPRYTLHGLRSTLTRELAALGFNEMVMMLQCGWTDSREARRYLRGVEQARVLVGVPTAVAGHFGPTLEQAALAGNERRFAGKTGRAAAKAGVVGNVKARRRDR</sequence>
<evidence type="ECO:0000313" key="3">
    <source>
        <dbReference type="EMBL" id="TDH62946.1"/>
    </source>
</evidence>
<dbReference type="InterPro" id="IPR011010">
    <property type="entry name" value="DNA_brk_join_enz"/>
</dbReference>
<dbReference type="GO" id="GO:0015074">
    <property type="term" value="P:DNA integration"/>
    <property type="evidence" value="ECO:0007669"/>
    <property type="project" value="InterPro"/>
</dbReference>
<accession>A0A4R5QIK2</accession>
<dbReference type="Gene3D" id="1.10.443.10">
    <property type="entry name" value="Intergrase catalytic core"/>
    <property type="match status" value="1"/>
</dbReference>
<dbReference type="AlphaFoldDB" id="A0A4R5QIK2"/>
<keyword evidence="1" id="KW-0233">DNA recombination</keyword>
<proteinExistence type="predicted"/>
<dbReference type="OrthoDB" id="7873969at2"/>